<proteinExistence type="predicted"/>
<dbReference type="EMBL" id="ML978067">
    <property type="protein sequence ID" value="KAF2018850.1"/>
    <property type="molecule type" value="Genomic_DNA"/>
</dbReference>
<dbReference type="GeneID" id="54284370"/>
<evidence type="ECO:0000313" key="2">
    <source>
        <dbReference type="EMBL" id="KAF2018850.1"/>
    </source>
</evidence>
<feature type="compositionally biased region" description="Polar residues" evidence="1">
    <location>
        <begin position="226"/>
        <end position="241"/>
    </location>
</feature>
<feature type="compositionally biased region" description="Low complexity" evidence="1">
    <location>
        <begin position="322"/>
        <end position="337"/>
    </location>
</feature>
<keyword evidence="3" id="KW-1185">Reference proteome</keyword>
<organism evidence="2 3">
    <name type="scientific">Aaosphaeria arxii CBS 175.79</name>
    <dbReference type="NCBI Taxonomy" id="1450172"/>
    <lineage>
        <taxon>Eukaryota</taxon>
        <taxon>Fungi</taxon>
        <taxon>Dikarya</taxon>
        <taxon>Ascomycota</taxon>
        <taxon>Pezizomycotina</taxon>
        <taxon>Dothideomycetes</taxon>
        <taxon>Pleosporomycetidae</taxon>
        <taxon>Pleosporales</taxon>
        <taxon>Pleosporales incertae sedis</taxon>
        <taxon>Aaosphaeria</taxon>
    </lineage>
</organism>
<accession>A0A6A5Y1Z9</accession>
<dbReference type="Proteomes" id="UP000799778">
    <property type="component" value="Unassembled WGS sequence"/>
</dbReference>
<evidence type="ECO:0000256" key="1">
    <source>
        <dbReference type="SAM" id="MobiDB-lite"/>
    </source>
</evidence>
<dbReference type="RefSeq" id="XP_033387189.1">
    <property type="nucleotide sequence ID" value="XM_033526973.1"/>
</dbReference>
<feature type="region of interest" description="Disordered" evidence="1">
    <location>
        <begin position="45"/>
        <end position="103"/>
    </location>
</feature>
<feature type="compositionally biased region" description="Polar residues" evidence="1">
    <location>
        <begin position="351"/>
        <end position="362"/>
    </location>
</feature>
<feature type="region of interest" description="Disordered" evidence="1">
    <location>
        <begin position="1"/>
        <end position="33"/>
    </location>
</feature>
<dbReference type="AlphaFoldDB" id="A0A6A5Y1Z9"/>
<name>A0A6A5Y1Z9_9PLEO</name>
<dbReference type="OrthoDB" id="5374569at2759"/>
<protein>
    <submittedName>
        <fullName evidence="2">Uncharacterized protein</fullName>
    </submittedName>
</protein>
<feature type="compositionally biased region" description="Basic and acidic residues" evidence="1">
    <location>
        <begin position="372"/>
        <end position="420"/>
    </location>
</feature>
<evidence type="ECO:0000313" key="3">
    <source>
        <dbReference type="Proteomes" id="UP000799778"/>
    </source>
</evidence>
<feature type="region of interest" description="Disordered" evidence="1">
    <location>
        <begin position="196"/>
        <end position="426"/>
    </location>
</feature>
<feature type="compositionally biased region" description="Pro residues" evidence="1">
    <location>
        <begin position="91"/>
        <end position="102"/>
    </location>
</feature>
<sequence length="426" mass="47742">MPRQLPWAKKNSTSSARATPATKPLKKSRALLDDDDEDFFQGTVLASKGKGKARTNSSQDSFDDLPDISTSPGSPRKRRKHASPARVLSSSPPPMDDLPPPDVEFMKKGLSRFDLRDDEWMMVEDEFLQTAKLFTMHLHLAEYERLKETIQQKKDSIRPVAANAKPSAEASLKAKADAQLMTQREALRDILDGSGSEELDDILQPPTKTSVIRPVTTRPDRVDPKLSTSANSSKRAATPETTDSEDLDAPRRSVKPAQSSRDTFVRPSLPPKRDTAPIPPVRRPPFMSSKADRPAAQAPIPTPARQRKSPLDYLDDEERTTHSSSPSSRPTHPSSPTKSAHTPARSHSIRPHQSQRSTSTRPSFDLLSDLDYQPRHTVPKEAPKSDHHLLAKRRQEQEREKERKKQVEDKQKKKAIKLDDIPTFLI</sequence>
<gene>
    <name evidence="2" type="ORF">BU24DRAFT_418405</name>
</gene>
<reference evidence="2" key="1">
    <citation type="journal article" date="2020" name="Stud. Mycol.">
        <title>101 Dothideomycetes genomes: a test case for predicting lifestyles and emergence of pathogens.</title>
        <authorList>
            <person name="Haridas S."/>
            <person name="Albert R."/>
            <person name="Binder M."/>
            <person name="Bloem J."/>
            <person name="Labutti K."/>
            <person name="Salamov A."/>
            <person name="Andreopoulos B."/>
            <person name="Baker S."/>
            <person name="Barry K."/>
            <person name="Bills G."/>
            <person name="Bluhm B."/>
            <person name="Cannon C."/>
            <person name="Castanera R."/>
            <person name="Culley D."/>
            <person name="Daum C."/>
            <person name="Ezra D."/>
            <person name="Gonzalez J."/>
            <person name="Henrissat B."/>
            <person name="Kuo A."/>
            <person name="Liang C."/>
            <person name="Lipzen A."/>
            <person name="Lutzoni F."/>
            <person name="Magnuson J."/>
            <person name="Mondo S."/>
            <person name="Nolan M."/>
            <person name="Ohm R."/>
            <person name="Pangilinan J."/>
            <person name="Park H.-J."/>
            <person name="Ramirez L."/>
            <person name="Alfaro M."/>
            <person name="Sun H."/>
            <person name="Tritt A."/>
            <person name="Yoshinaga Y."/>
            <person name="Zwiers L.-H."/>
            <person name="Turgeon B."/>
            <person name="Goodwin S."/>
            <person name="Spatafora J."/>
            <person name="Crous P."/>
            <person name="Grigoriev I."/>
        </authorList>
    </citation>
    <scope>NUCLEOTIDE SEQUENCE</scope>
    <source>
        <strain evidence="2">CBS 175.79</strain>
    </source>
</reference>